<dbReference type="EMBL" id="JAWSTH010000003">
    <property type="protein sequence ID" value="MDW5593124.1"/>
    <property type="molecule type" value="Genomic_DNA"/>
</dbReference>
<evidence type="ECO:0000313" key="2">
    <source>
        <dbReference type="EMBL" id="MDW5593124.1"/>
    </source>
</evidence>
<feature type="region of interest" description="Disordered" evidence="1">
    <location>
        <begin position="1"/>
        <end position="24"/>
    </location>
</feature>
<dbReference type="RefSeq" id="WP_318595386.1">
    <property type="nucleotide sequence ID" value="NZ_JAWSTH010000003.1"/>
</dbReference>
<organism evidence="2 3">
    <name type="scientific">Conexibacter stalactiti</name>
    <dbReference type="NCBI Taxonomy" id="1940611"/>
    <lineage>
        <taxon>Bacteria</taxon>
        <taxon>Bacillati</taxon>
        <taxon>Actinomycetota</taxon>
        <taxon>Thermoleophilia</taxon>
        <taxon>Solirubrobacterales</taxon>
        <taxon>Conexibacteraceae</taxon>
        <taxon>Conexibacter</taxon>
    </lineage>
</organism>
<dbReference type="Proteomes" id="UP001284601">
    <property type="component" value="Unassembled WGS sequence"/>
</dbReference>
<keyword evidence="3" id="KW-1185">Reference proteome</keyword>
<reference evidence="3" key="1">
    <citation type="submission" date="2023-07" db="EMBL/GenBank/DDBJ databases">
        <title>Conexibacter stalactiti sp. nov., isolated from stalactites in a lava cave and emended description of the genus Conexibacter.</title>
        <authorList>
            <person name="Lee S.D."/>
        </authorList>
    </citation>
    <scope>NUCLEOTIDE SEQUENCE [LARGE SCALE GENOMIC DNA]</scope>
    <source>
        <strain evidence="3">KCTC 39840</strain>
    </source>
</reference>
<name>A0ABU4HII5_9ACTN</name>
<gene>
    <name evidence="2" type="ORF">R7226_02160</name>
</gene>
<feature type="region of interest" description="Disordered" evidence="1">
    <location>
        <begin position="63"/>
        <end position="121"/>
    </location>
</feature>
<proteinExistence type="predicted"/>
<evidence type="ECO:0000256" key="1">
    <source>
        <dbReference type="SAM" id="MobiDB-lite"/>
    </source>
</evidence>
<feature type="compositionally biased region" description="Basic and acidic residues" evidence="1">
    <location>
        <begin position="90"/>
        <end position="101"/>
    </location>
</feature>
<protein>
    <submittedName>
        <fullName evidence="2">Uncharacterized protein</fullName>
    </submittedName>
</protein>
<accession>A0ABU4HII5</accession>
<feature type="compositionally biased region" description="Low complexity" evidence="1">
    <location>
        <begin position="63"/>
        <end position="77"/>
    </location>
</feature>
<evidence type="ECO:0000313" key="3">
    <source>
        <dbReference type="Proteomes" id="UP001284601"/>
    </source>
</evidence>
<comment type="caution">
    <text evidence="2">The sequence shown here is derived from an EMBL/GenBank/DDBJ whole genome shotgun (WGS) entry which is preliminary data.</text>
</comment>
<sequence>MERRGRFLSIPWSPHPDPPPAGTTELRLHCTLTAEGMELARVDVRETASQVFVTVLARWAPAAAPGGAASEVAAAPASRKREATATLREPLGERTLVHAPHDAPPPQAPPHEAVPHDDPPR</sequence>